<keyword evidence="2" id="KW-0012">Acyltransferase</keyword>
<dbReference type="Proteomes" id="UP000004095">
    <property type="component" value="Unassembled WGS sequence"/>
</dbReference>
<name>A1ZD48_MICM2</name>
<keyword evidence="1" id="KW-0808">Transferase</keyword>
<organism evidence="3 4">
    <name type="scientific">Microscilla marina ATCC 23134</name>
    <dbReference type="NCBI Taxonomy" id="313606"/>
    <lineage>
        <taxon>Bacteria</taxon>
        <taxon>Pseudomonadati</taxon>
        <taxon>Bacteroidota</taxon>
        <taxon>Cytophagia</taxon>
        <taxon>Cytophagales</taxon>
        <taxon>Microscillaceae</taxon>
        <taxon>Microscilla</taxon>
    </lineage>
</organism>
<proteinExistence type="predicted"/>
<evidence type="ECO:0000256" key="1">
    <source>
        <dbReference type="ARBA" id="ARBA00022679"/>
    </source>
</evidence>
<dbReference type="GO" id="GO:0016746">
    <property type="term" value="F:acyltransferase activity"/>
    <property type="evidence" value="ECO:0007669"/>
    <property type="project" value="UniProtKB-KW"/>
</dbReference>
<accession>A1ZD48</accession>
<dbReference type="AlphaFoldDB" id="A1ZD48"/>
<dbReference type="OrthoDB" id="9784832at2"/>
<dbReference type="SUPFAM" id="SSF51161">
    <property type="entry name" value="Trimeric LpxA-like enzymes"/>
    <property type="match status" value="1"/>
</dbReference>
<evidence type="ECO:0000313" key="3">
    <source>
        <dbReference type="EMBL" id="EAY31587.1"/>
    </source>
</evidence>
<protein>
    <recommendedName>
        <fullName evidence="5">Glucose-1-phosphate thymidylyltransferase</fullName>
    </recommendedName>
</protein>
<sequence length="399" mass="43814">MQYILFDHFGVRNNLKPFTLVRPVACIRVGILTIAQKWEKYLGTQVSFQTEAYLETKFAVPPLDALDKYILIDGSICPDLSLTAAIQQLQPGEALSNSKGEILAMHYDKAVFAKDLREAFQPKKLVAYANEFTRIENLWDIFQQNAAQIQADFRLITQGRTSAPIADPHTIVYNPQNVFVEEGAQLKACVLNAEKGVIYIGKGAQVSEGSIIQSNFALGDHAVVNPGAKMRGDTTIGPYCKVGGEISNSVFFGYSNKGHDGFLGNSVVGEWCNFGADTNCSNLKNNYGNIKIWNYGVHDYIDSRQQFCGVMMGDHSKAGINTMFNTGTVVGINANVYGAGFPAKFIPSFAWGGADAGFGTYNLQKAFEAANLMMQRRGKACDEAEQAILTHVFNHRLTL</sequence>
<dbReference type="NCBIfam" id="TIGR03991">
    <property type="entry name" value="alt_bact_glmU"/>
    <property type="match status" value="1"/>
</dbReference>
<comment type="caution">
    <text evidence="3">The sequence shown here is derived from an EMBL/GenBank/DDBJ whole genome shotgun (WGS) entry which is preliminary data.</text>
</comment>
<keyword evidence="4" id="KW-1185">Reference proteome</keyword>
<dbReference type="Pfam" id="PF13562">
    <property type="entry name" value="NTP_transf_4"/>
    <property type="match status" value="1"/>
</dbReference>
<evidence type="ECO:0000313" key="4">
    <source>
        <dbReference type="Proteomes" id="UP000004095"/>
    </source>
</evidence>
<dbReference type="Gene3D" id="2.160.10.10">
    <property type="entry name" value="Hexapeptide repeat proteins"/>
    <property type="match status" value="1"/>
</dbReference>
<dbReference type="PANTHER" id="PTHR43584:SF8">
    <property type="entry name" value="N-ACETYLMURAMATE ALPHA-1-PHOSPHATE URIDYLYLTRANSFERASE"/>
    <property type="match status" value="1"/>
</dbReference>
<evidence type="ECO:0000256" key="2">
    <source>
        <dbReference type="ARBA" id="ARBA00023315"/>
    </source>
</evidence>
<dbReference type="InterPro" id="IPR011004">
    <property type="entry name" value="Trimer_LpxA-like_sf"/>
</dbReference>
<dbReference type="PANTHER" id="PTHR43584">
    <property type="entry name" value="NUCLEOTIDYL TRANSFERASE"/>
    <property type="match status" value="1"/>
</dbReference>
<reference evidence="3 4" key="1">
    <citation type="submission" date="2007-01" db="EMBL/GenBank/DDBJ databases">
        <authorList>
            <person name="Haygood M."/>
            <person name="Podell S."/>
            <person name="Anderson C."/>
            <person name="Hopkinson B."/>
            <person name="Roe K."/>
            <person name="Barbeau K."/>
            <person name="Gaasterland T."/>
            <person name="Ferriera S."/>
            <person name="Johnson J."/>
            <person name="Kravitz S."/>
            <person name="Beeson K."/>
            <person name="Sutton G."/>
            <person name="Rogers Y.-H."/>
            <person name="Friedman R."/>
            <person name="Frazier M."/>
            <person name="Venter J.C."/>
        </authorList>
    </citation>
    <scope>NUCLEOTIDE SEQUENCE [LARGE SCALE GENOMIC DNA]</scope>
    <source>
        <strain evidence="3 4">ATCC 23134</strain>
    </source>
</reference>
<dbReference type="GO" id="GO:0016779">
    <property type="term" value="F:nucleotidyltransferase activity"/>
    <property type="evidence" value="ECO:0007669"/>
    <property type="project" value="UniProtKB-ARBA"/>
</dbReference>
<gene>
    <name evidence="3" type="ORF">M23134_05093</name>
</gene>
<dbReference type="InterPro" id="IPR023917">
    <property type="entry name" value="Bifunctiontional_GlmU_bac-type"/>
</dbReference>
<dbReference type="eggNOG" id="COG1208">
    <property type="taxonomic scope" value="Bacteria"/>
</dbReference>
<evidence type="ECO:0008006" key="5">
    <source>
        <dbReference type="Google" id="ProtNLM"/>
    </source>
</evidence>
<dbReference type="EMBL" id="AAWS01000002">
    <property type="protein sequence ID" value="EAY31587.1"/>
    <property type="molecule type" value="Genomic_DNA"/>
</dbReference>
<dbReference type="RefSeq" id="WP_002693303.1">
    <property type="nucleotide sequence ID" value="NZ_AAWS01000002.1"/>
</dbReference>
<dbReference type="InterPro" id="IPR050065">
    <property type="entry name" value="GlmU-like"/>
</dbReference>